<organism evidence="10">
    <name type="scientific">Graphocephala atropunctata</name>
    <dbReference type="NCBI Taxonomy" id="36148"/>
    <lineage>
        <taxon>Eukaryota</taxon>
        <taxon>Metazoa</taxon>
        <taxon>Ecdysozoa</taxon>
        <taxon>Arthropoda</taxon>
        <taxon>Hexapoda</taxon>
        <taxon>Insecta</taxon>
        <taxon>Pterygota</taxon>
        <taxon>Neoptera</taxon>
        <taxon>Paraneoptera</taxon>
        <taxon>Hemiptera</taxon>
        <taxon>Auchenorrhyncha</taxon>
        <taxon>Membracoidea</taxon>
        <taxon>Cicadellidae</taxon>
        <taxon>Cicadellinae</taxon>
        <taxon>Cicadellini</taxon>
        <taxon>Graphocephala</taxon>
    </lineage>
</organism>
<dbReference type="Pfam" id="PF00328">
    <property type="entry name" value="His_Phos_2"/>
    <property type="match status" value="1"/>
</dbReference>
<keyword evidence="8" id="KW-0812">Transmembrane</keyword>
<proteinExistence type="inferred from homology"/>
<evidence type="ECO:0000256" key="4">
    <source>
        <dbReference type="ARBA" id="ARBA00022729"/>
    </source>
</evidence>
<keyword evidence="8" id="KW-1133">Transmembrane helix</keyword>
<dbReference type="AlphaFoldDB" id="A0A1B6LZK6"/>
<keyword evidence="5" id="KW-0378">Hydrolase</keyword>
<dbReference type="EMBL" id="GEBQ01010860">
    <property type="protein sequence ID" value="JAT29117.1"/>
    <property type="molecule type" value="Transcribed_RNA"/>
</dbReference>
<dbReference type="InterPro" id="IPR029033">
    <property type="entry name" value="His_PPase_superfam"/>
</dbReference>
<evidence type="ECO:0000256" key="6">
    <source>
        <dbReference type="ARBA" id="ARBA00023157"/>
    </source>
</evidence>
<name>A0A1B6LZK6_9HEMI</name>
<evidence type="ECO:0000256" key="9">
    <source>
        <dbReference type="SAM" id="SignalP"/>
    </source>
</evidence>
<evidence type="ECO:0000256" key="5">
    <source>
        <dbReference type="ARBA" id="ARBA00022801"/>
    </source>
</evidence>
<evidence type="ECO:0000256" key="3">
    <source>
        <dbReference type="ARBA" id="ARBA00012646"/>
    </source>
</evidence>
<dbReference type="GO" id="GO:0003993">
    <property type="term" value="F:acid phosphatase activity"/>
    <property type="evidence" value="ECO:0007669"/>
    <property type="project" value="UniProtKB-EC"/>
</dbReference>
<dbReference type="PROSITE" id="PS00616">
    <property type="entry name" value="HIS_ACID_PHOSPHAT_1"/>
    <property type="match status" value="1"/>
</dbReference>
<evidence type="ECO:0000256" key="8">
    <source>
        <dbReference type="SAM" id="Phobius"/>
    </source>
</evidence>
<keyword evidence="8" id="KW-0472">Membrane</keyword>
<dbReference type="InterPro" id="IPR050645">
    <property type="entry name" value="Histidine_acid_phosphatase"/>
</dbReference>
<evidence type="ECO:0000256" key="1">
    <source>
        <dbReference type="ARBA" id="ARBA00000032"/>
    </source>
</evidence>
<keyword evidence="7" id="KW-0325">Glycoprotein</keyword>
<gene>
    <name evidence="10" type="ORF">g.34419</name>
</gene>
<sequence>MPLAVNLFTILLGIVSISIVQSKKVISENNLEKLLFANVLFRHGDRTPLDPYPNDPYKNASFWPVGFGQLTNVGKEQEYELGHWLRQRYNTLLTDTYSEDIVYVRSTDVDRTLMSAASNLAAIYPPKGSQKWNPNLDWQPIPIHTMPEHLDSVLAGKKPCPAYDREMAKVLKSPEVQELNKKFADVYKVLNEHTGRKATILKDIEYIYNTLYIESLNNFTLPVWTKSIYPEPMLEASKIQFAMSTWTPKLARLKTGLLVKEMINHLHKKSENKAKPNRNMWIYSAHDSTISALLNALGMFDLQIPGYASAVLMELWMDSQGNHQVMMFYRNSSSHDPYVLTLPGCTAVCPLDKFLVLCETVVPQDWERECQASSLFDMAPALPYQDISATALVTSSLLIVLLLLSAALYWQRSRRRTHCRQYKRLTVMPWNYRKAGSKSGSRSGPIYTVQP</sequence>
<protein>
    <recommendedName>
        <fullName evidence="3">acid phosphatase</fullName>
        <ecNumber evidence="3">3.1.3.2</ecNumber>
    </recommendedName>
</protein>
<dbReference type="PANTHER" id="PTHR11567:SF211">
    <property type="entry name" value="PROSTATIC ACID PHOSPHATASE"/>
    <property type="match status" value="1"/>
</dbReference>
<accession>A0A1B6LZK6</accession>
<reference evidence="10" key="1">
    <citation type="submission" date="2015-11" db="EMBL/GenBank/DDBJ databases">
        <title>De novo transcriptome assembly of four potential Pierce s Disease insect vectors from Arizona vineyards.</title>
        <authorList>
            <person name="Tassone E.E."/>
        </authorList>
    </citation>
    <scope>NUCLEOTIDE SEQUENCE</scope>
</reference>
<dbReference type="InterPro" id="IPR033379">
    <property type="entry name" value="Acid_Pase_AS"/>
</dbReference>
<dbReference type="PANTHER" id="PTHR11567">
    <property type="entry name" value="ACID PHOSPHATASE-RELATED"/>
    <property type="match status" value="1"/>
</dbReference>
<dbReference type="Gene3D" id="3.40.50.1240">
    <property type="entry name" value="Phosphoglycerate mutase-like"/>
    <property type="match status" value="1"/>
</dbReference>
<comment type="similarity">
    <text evidence="2">Belongs to the histidine acid phosphatase family.</text>
</comment>
<dbReference type="CDD" id="cd07061">
    <property type="entry name" value="HP_HAP_like"/>
    <property type="match status" value="1"/>
</dbReference>
<evidence type="ECO:0000256" key="7">
    <source>
        <dbReference type="ARBA" id="ARBA00023180"/>
    </source>
</evidence>
<dbReference type="InterPro" id="IPR000560">
    <property type="entry name" value="His_Pase_clade-2"/>
</dbReference>
<keyword evidence="6" id="KW-1015">Disulfide bond</keyword>
<feature type="transmembrane region" description="Helical" evidence="8">
    <location>
        <begin position="387"/>
        <end position="410"/>
    </location>
</feature>
<dbReference type="SUPFAM" id="SSF53254">
    <property type="entry name" value="Phosphoglycerate mutase-like"/>
    <property type="match status" value="1"/>
</dbReference>
<evidence type="ECO:0000256" key="2">
    <source>
        <dbReference type="ARBA" id="ARBA00005375"/>
    </source>
</evidence>
<feature type="signal peptide" evidence="9">
    <location>
        <begin position="1"/>
        <end position="22"/>
    </location>
</feature>
<comment type="catalytic activity">
    <reaction evidence="1">
        <text>a phosphate monoester + H2O = an alcohol + phosphate</text>
        <dbReference type="Rhea" id="RHEA:15017"/>
        <dbReference type="ChEBI" id="CHEBI:15377"/>
        <dbReference type="ChEBI" id="CHEBI:30879"/>
        <dbReference type="ChEBI" id="CHEBI:43474"/>
        <dbReference type="ChEBI" id="CHEBI:67140"/>
        <dbReference type="EC" id="3.1.3.2"/>
    </reaction>
</comment>
<keyword evidence="4 9" id="KW-0732">Signal</keyword>
<dbReference type="EC" id="3.1.3.2" evidence="3"/>
<evidence type="ECO:0000313" key="10">
    <source>
        <dbReference type="EMBL" id="JAT29117.1"/>
    </source>
</evidence>
<dbReference type="PROSITE" id="PS00778">
    <property type="entry name" value="HIS_ACID_PHOSPHAT_2"/>
    <property type="match status" value="1"/>
</dbReference>
<feature type="chain" id="PRO_5008587839" description="acid phosphatase" evidence="9">
    <location>
        <begin position="23"/>
        <end position="451"/>
    </location>
</feature>